<sequence length="206" mass="23530">MAGDLLSLRQHVASLEVENRHLRRSLASQEELGHALLADADLDVMTREELMDRLGAGGNHTVPWPGAKDVAWALAATLKCKLVASTAEMRRLKDRVQQLQNELIRKNDREKDLVLLQRTHQQQQATLRRCQEKVAKTKGLEETVRQQEKVSWGTRGWGEKDRLRGMRVCGADRTLWPIPPLHERYLIPGPWWLGRCGGHRSLALSW</sequence>
<organism evidence="2 3">
    <name type="scientific">Mycteria americana</name>
    <name type="common">Wood stork</name>
    <dbReference type="NCBI Taxonomy" id="33587"/>
    <lineage>
        <taxon>Eukaryota</taxon>
        <taxon>Metazoa</taxon>
        <taxon>Chordata</taxon>
        <taxon>Craniata</taxon>
        <taxon>Vertebrata</taxon>
        <taxon>Euteleostomi</taxon>
        <taxon>Archelosauria</taxon>
        <taxon>Archosauria</taxon>
        <taxon>Dinosauria</taxon>
        <taxon>Saurischia</taxon>
        <taxon>Theropoda</taxon>
        <taxon>Coelurosauria</taxon>
        <taxon>Aves</taxon>
        <taxon>Neognathae</taxon>
        <taxon>Neoaves</taxon>
        <taxon>Aequornithes</taxon>
        <taxon>Ciconiiformes</taxon>
        <taxon>Ciconiidae</taxon>
        <taxon>Mycteria</taxon>
    </lineage>
</organism>
<accession>A0AAN7N667</accession>
<dbReference type="PANTHER" id="PTHR21623">
    <property type="entry name" value="SPERIOLIN-BINDING FACTOR"/>
    <property type="match status" value="1"/>
</dbReference>
<dbReference type="GO" id="GO:0005777">
    <property type="term" value="C:peroxisome"/>
    <property type="evidence" value="ECO:0007669"/>
    <property type="project" value="TreeGrafter"/>
</dbReference>
<dbReference type="EMBL" id="JAUNZN010000005">
    <property type="protein sequence ID" value="KAK4820769.1"/>
    <property type="molecule type" value="Genomic_DNA"/>
</dbReference>
<protein>
    <submittedName>
        <fullName evidence="2">Uncharacterized protein</fullName>
    </submittedName>
</protein>
<dbReference type="InterPro" id="IPR039889">
    <property type="entry name" value="CCD33"/>
</dbReference>
<feature type="coiled-coil region" evidence="1">
    <location>
        <begin position="75"/>
        <end position="133"/>
    </location>
</feature>
<keyword evidence="1" id="KW-0175">Coiled coil</keyword>
<dbReference type="PANTHER" id="PTHR21623:SF2">
    <property type="entry name" value="COILED-COIL DOMAIN-CONTAINING PROTEIN 33"/>
    <property type="match status" value="1"/>
</dbReference>
<proteinExistence type="predicted"/>
<comment type="caution">
    <text evidence="2">The sequence shown here is derived from an EMBL/GenBank/DDBJ whole genome shotgun (WGS) entry which is preliminary data.</text>
</comment>
<gene>
    <name evidence="2" type="ORF">QYF61_006109</name>
</gene>
<evidence type="ECO:0000313" key="3">
    <source>
        <dbReference type="Proteomes" id="UP001333110"/>
    </source>
</evidence>
<dbReference type="AlphaFoldDB" id="A0AAN7N667"/>
<name>A0AAN7N667_MYCAM</name>
<reference evidence="2 3" key="1">
    <citation type="journal article" date="2023" name="J. Hered.">
        <title>Chromosome-level genome of the wood stork (Mycteria americana) provides insight into avian chromosome evolution.</title>
        <authorList>
            <person name="Flamio R. Jr."/>
            <person name="Ramstad K.M."/>
        </authorList>
    </citation>
    <scope>NUCLEOTIDE SEQUENCE [LARGE SCALE GENOMIC DNA]</scope>
    <source>
        <strain evidence="2">JAX WOST 10</strain>
    </source>
</reference>
<dbReference type="Proteomes" id="UP001333110">
    <property type="component" value="Unassembled WGS sequence"/>
</dbReference>
<evidence type="ECO:0000256" key="1">
    <source>
        <dbReference type="SAM" id="Coils"/>
    </source>
</evidence>
<keyword evidence="3" id="KW-1185">Reference proteome</keyword>
<evidence type="ECO:0000313" key="2">
    <source>
        <dbReference type="EMBL" id="KAK4820769.1"/>
    </source>
</evidence>